<sequence>MIILKNDTFIERNEAVIDMEDRGFQFGDGVYEVIRIYNGSFFLLEDHLTRLQYSLNEAQIDVDLKEHQMKEKLIELAEKNSVEDGGLYIQISRGVAPRNHLFPAEATATIFAYPLPLKKPIDQQKNGVKAILEQDIRWLRCDIKSLNLMGNILAKQKAKDSGAYEAILCRDEDHVTEGSSTNIFIVKDGKLITHPKNNLILHGITRKYIQFLAEKLGIEFVERVYSVKEVLEADEVFLTSTTSEVTPIVEIDNKKVNDGQPGPITQKLLEQYDQYLHVDRLG</sequence>
<dbReference type="InterPro" id="IPR005784">
    <property type="entry name" value="D_amino_transT"/>
</dbReference>
<comment type="subunit">
    <text evidence="3">Homodimer.</text>
</comment>
<evidence type="ECO:0000256" key="9">
    <source>
        <dbReference type="ARBA" id="ARBA00047911"/>
    </source>
</evidence>
<gene>
    <name evidence="13" type="primary">dat</name>
    <name evidence="13" type="ORF">FPQ13_06960</name>
</gene>
<protein>
    <recommendedName>
        <fullName evidence="5 12">D-alanine aminotransferase</fullName>
        <ecNumber evidence="4 12">2.6.1.21</ecNumber>
    </recommendedName>
</protein>
<evidence type="ECO:0000256" key="12">
    <source>
        <dbReference type="RuleBase" id="RU004520"/>
    </source>
</evidence>
<dbReference type="GO" id="GO:0008652">
    <property type="term" value="P:amino acid biosynthetic process"/>
    <property type="evidence" value="ECO:0007669"/>
    <property type="project" value="UniProtKB-ARBA"/>
</dbReference>
<comment type="function">
    <text evidence="12">Acts on the D-isomers of alanine, leucine, aspartate, glutamate, aminobutyrate, norvaline and asparagine. The enzyme transfers an amino group from a substrate D-amino acid to the pyridoxal phosphate cofactor to form pyridoxamine and an alpha-keto acid in the first half-reaction.</text>
</comment>
<dbReference type="InterPro" id="IPR036038">
    <property type="entry name" value="Aminotransferase-like"/>
</dbReference>
<dbReference type="PANTHER" id="PTHR42743:SF10">
    <property type="entry name" value="D-ALANINE AMINOTRANSFERASE"/>
    <property type="match status" value="1"/>
</dbReference>
<dbReference type="GO" id="GO:0046416">
    <property type="term" value="P:D-amino acid metabolic process"/>
    <property type="evidence" value="ECO:0007669"/>
    <property type="project" value="InterPro"/>
</dbReference>
<dbReference type="FunFam" id="3.20.10.10:FF:000002">
    <property type="entry name" value="D-alanine aminotransferase"/>
    <property type="match status" value="1"/>
</dbReference>
<evidence type="ECO:0000256" key="11">
    <source>
        <dbReference type="RuleBase" id="RU004516"/>
    </source>
</evidence>
<keyword evidence="7 13" id="KW-0808">Transferase</keyword>
<comment type="catalytic activity">
    <reaction evidence="9 12">
        <text>D-alanine + 2-oxoglutarate = D-glutamate + pyruvate</text>
        <dbReference type="Rhea" id="RHEA:15869"/>
        <dbReference type="ChEBI" id="CHEBI:15361"/>
        <dbReference type="ChEBI" id="CHEBI:16810"/>
        <dbReference type="ChEBI" id="CHEBI:29986"/>
        <dbReference type="ChEBI" id="CHEBI:57416"/>
        <dbReference type="EC" id="2.6.1.21"/>
    </reaction>
</comment>
<dbReference type="InterPro" id="IPR043131">
    <property type="entry name" value="BCAT-like_N"/>
</dbReference>
<comment type="caution">
    <text evidence="13">The sequence shown here is derived from an EMBL/GenBank/DDBJ whole genome shotgun (WGS) entry which is preliminary data.</text>
</comment>
<dbReference type="GO" id="GO:0046394">
    <property type="term" value="P:carboxylic acid biosynthetic process"/>
    <property type="evidence" value="ECO:0007669"/>
    <property type="project" value="UniProtKB-ARBA"/>
</dbReference>
<dbReference type="CDD" id="cd01558">
    <property type="entry name" value="D-AAT_like"/>
    <property type="match status" value="1"/>
</dbReference>
<dbReference type="PROSITE" id="PS00770">
    <property type="entry name" value="AA_TRANSFER_CLASS_4"/>
    <property type="match status" value="1"/>
</dbReference>
<evidence type="ECO:0000256" key="6">
    <source>
        <dbReference type="ARBA" id="ARBA00022576"/>
    </source>
</evidence>
<dbReference type="Pfam" id="PF01063">
    <property type="entry name" value="Aminotran_4"/>
    <property type="match status" value="1"/>
</dbReference>
<dbReference type="NCBIfam" id="NF005209">
    <property type="entry name" value="PRK06680.1"/>
    <property type="match status" value="1"/>
</dbReference>
<evidence type="ECO:0000256" key="10">
    <source>
        <dbReference type="RuleBase" id="RU004106"/>
    </source>
</evidence>
<keyword evidence="14" id="KW-1185">Reference proteome</keyword>
<dbReference type="GO" id="GO:0005829">
    <property type="term" value="C:cytosol"/>
    <property type="evidence" value="ECO:0007669"/>
    <property type="project" value="TreeGrafter"/>
</dbReference>
<dbReference type="InterPro" id="IPR018300">
    <property type="entry name" value="Aminotrans_IV_CS"/>
</dbReference>
<evidence type="ECO:0000313" key="14">
    <source>
        <dbReference type="Proteomes" id="UP000316425"/>
    </source>
</evidence>
<evidence type="ECO:0000256" key="2">
    <source>
        <dbReference type="ARBA" id="ARBA00009320"/>
    </source>
</evidence>
<name>A0A556PMF9_9BACI</name>
<evidence type="ECO:0000313" key="13">
    <source>
        <dbReference type="EMBL" id="TSJ65538.1"/>
    </source>
</evidence>
<dbReference type="Gene3D" id="3.20.10.10">
    <property type="entry name" value="D-amino Acid Aminotransferase, subunit A, domain 2"/>
    <property type="match status" value="1"/>
</dbReference>
<reference evidence="13 14" key="1">
    <citation type="submission" date="2019-07" db="EMBL/GenBank/DDBJ databases">
        <title>Allobacillus sp. nov. SKP isolated from shrimp paste of Euphausiacea.</title>
        <authorList>
            <person name="Kanchanasin P."/>
            <person name="Tanasupawat S."/>
            <person name="Shi W."/>
            <person name="Wu L."/>
            <person name="Ma J."/>
        </authorList>
    </citation>
    <scope>NUCLEOTIDE SEQUENCE [LARGE SCALE GENOMIC DNA]</scope>
    <source>
        <strain evidence="13 14">SKP4-8</strain>
    </source>
</reference>
<proteinExistence type="inferred from homology"/>
<dbReference type="EMBL" id="VMHE01000009">
    <property type="protein sequence ID" value="TSJ65538.1"/>
    <property type="molecule type" value="Genomic_DNA"/>
</dbReference>
<dbReference type="PANTHER" id="PTHR42743">
    <property type="entry name" value="AMINO-ACID AMINOTRANSFERASE"/>
    <property type="match status" value="1"/>
</dbReference>
<keyword evidence="8 11" id="KW-0663">Pyridoxal phosphate</keyword>
<dbReference type="Proteomes" id="UP000316425">
    <property type="component" value="Unassembled WGS sequence"/>
</dbReference>
<dbReference type="NCBIfam" id="TIGR01121">
    <property type="entry name" value="D_amino_aminoT"/>
    <property type="match status" value="1"/>
</dbReference>
<dbReference type="Gene3D" id="3.30.470.10">
    <property type="match status" value="1"/>
</dbReference>
<evidence type="ECO:0000256" key="1">
    <source>
        <dbReference type="ARBA" id="ARBA00001933"/>
    </source>
</evidence>
<dbReference type="AlphaFoldDB" id="A0A556PMF9"/>
<dbReference type="GO" id="GO:0030170">
    <property type="term" value="F:pyridoxal phosphate binding"/>
    <property type="evidence" value="ECO:0007669"/>
    <property type="project" value="InterPro"/>
</dbReference>
<comment type="similarity">
    <text evidence="2 10">Belongs to the class-IV pyridoxal-phosphate-dependent aminotransferase family.</text>
</comment>
<dbReference type="EC" id="2.6.1.21" evidence="4 12"/>
<evidence type="ECO:0000256" key="7">
    <source>
        <dbReference type="ARBA" id="ARBA00022679"/>
    </source>
</evidence>
<dbReference type="InterPro" id="IPR050571">
    <property type="entry name" value="Class-IV_PLP-Dep_Aminotrnsfr"/>
</dbReference>
<organism evidence="13 14">
    <name type="scientific">Allobacillus salarius</name>
    <dbReference type="NCBI Taxonomy" id="1955272"/>
    <lineage>
        <taxon>Bacteria</taxon>
        <taxon>Bacillati</taxon>
        <taxon>Bacillota</taxon>
        <taxon>Bacilli</taxon>
        <taxon>Bacillales</taxon>
        <taxon>Bacillaceae</taxon>
        <taxon>Allobacillus</taxon>
    </lineage>
</organism>
<comment type="cofactor">
    <cofactor evidence="1 11">
        <name>pyridoxal 5'-phosphate</name>
        <dbReference type="ChEBI" id="CHEBI:597326"/>
    </cofactor>
</comment>
<evidence type="ECO:0000256" key="4">
    <source>
        <dbReference type="ARBA" id="ARBA00012874"/>
    </source>
</evidence>
<dbReference type="GO" id="GO:0047810">
    <property type="term" value="F:D-alanine-2-oxoglutarate aminotransferase activity"/>
    <property type="evidence" value="ECO:0007669"/>
    <property type="project" value="UniProtKB-EC"/>
</dbReference>
<keyword evidence="6 13" id="KW-0032">Aminotransferase</keyword>
<evidence type="ECO:0000256" key="5">
    <source>
        <dbReference type="ARBA" id="ARBA00021779"/>
    </source>
</evidence>
<dbReference type="OrthoDB" id="9805628at2"/>
<dbReference type="InterPro" id="IPR001544">
    <property type="entry name" value="Aminotrans_IV"/>
</dbReference>
<dbReference type="InterPro" id="IPR043132">
    <property type="entry name" value="BCAT-like_C"/>
</dbReference>
<dbReference type="RefSeq" id="WP_144088611.1">
    <property type="nucleotide sequence ID" value="NZ_VMHE01000009.1"/>
</dbReference>
<evidence type="ECO:0000256" key="8">
    <source>
        <dbReference type="ARBA" id="ARBA00022898"/>
    </source>
</evidence>
<accession>A0A556PMF9</accession>
<evidence type="ECO:0000256" key="3">
    <source>
        <dbReference type="ARBA" id="ARBA00011738"/>
    </source>
</evidence>
<dbReference type="SUPFAM" id="SSF56752">
    <property type="entry name" value="D-aminoacid aminotransferase-like PLP-dependent enzymes"/>
    <property type="match status" value="1"/>
</dbReference>